<name>A0A9J7WWM2_CYPCA</name>
<dbReference type="InterPro" id="IPR011545">
    <property type="entry name" value="DEAD/DEAH_box_helicase_dom"/>
</dbReference>
<evidence type="ECO:0000259" key="6">
    <source>
        <dbReference type="Pfam" id="PF00270"/>
    </source>
</evidence>
<protein>
    <recommendedName>
        <fullName evidence="6">DEAD/DEAH-box helicase domain-containing protein</fullName>
    </recommendedName>
</protein>
<dbReference type="GO" id="GO:0003676">
    <property type="term" value="F:nucleic acid binding"/>
    <property type="evidence" value="ECO:0007669"/>
    <property type="project" value="InterPro"/>
</dbReference>
<feature type="compositionally biased region" description="Basic and acidic residues" evidence="5">
    <location>
        <begin position="29"/>
        <end position="60"/>
    </location>
</feature>
<dbReference type="AlphaFoldDB" id="A0A9J7WWM2"/>
<dbReference type="GO" id="GO:0004386">
    <property type="term" value="F:helicase activity"/>
    <property type="evidence" value="ECO:0007669"/>
    <property type="project" value="UniProtKB-KW"/>
</dbReference>
<dbReference type="GO" id="GO:0005524">
    <property type="term" value="F:ATP binding"/>
    <property type="evidence" value="ECO:0007669"/>
    <property type="project" value="UniProtKB-KW"/>
</dbReference>
<proteinExistence type="predicted"/>
<organism evidence="7 8">
    <name type="scientific">Cyprinus carpio carpio</name>
    <dbReference type="NCBI Taxonomy" id="630221"/>
    <lineage>
        <taxon>Eukaryota</taxon>
        <taxon>Metazoa</taxon>
        <taxon>Chordata</taxon>
        <taxon>Craniata</taxon>
        <taxon>Vertebrata</taxon>
        <taxon>Euteleostomi</taxon>
        <taxon>Actinopterygii</taxon>
        <taxon>Neopterygii</taxon>
        <taxon>Teleostei</taxon>
        <taxon>Ostariophysi</taxon>
        <taxon>Cypriniformes</taxon>
        <taxon>Cyprinidae</taxon>
        <taxon>Cyprininae</taxon>
        <taxon>Cyprinus</taxon>
    </lineage>
</organism>
<feature type="domain" description="DEAD/DEAH-box helicase" evidence="6">
    <location>
        <begin position="145"/>
        <end position="236"/>
    </location>
</feature>
<dbReference type="SUPFAM" id="SSF52540">
    <property type="entry name" value="P-loop containing nucleoside triphosphate hydrolases"/>
    <property type="match status" value="1"/>
</dbReference>
<evidence type="ECO:0000313" key="8">
    <source>
        <dbReference type="Proteomes" id="UP001108240"/>
    </source>
</evidence>
<dbReference type="PANTHER" id="PTHR47961">
    <property type="entry name" value="DNA POLYMERASE THETA, PUTATIVE (AFU_ORTHOLOGUE AFUA_1G05260)-RELATED"/>
    <property type="match status" value="1"/>
</dbReference>
<accession>A0A9J7WWM2</accession>
<dbReference type="InterPro" id="IPR027417">
    <property type="entry name" value="P-loop_NTPase"/>
</dbReference>
<dbReference type="Pfam" id="PF00270">
    <property type="entry name" value="DEAD"/>
    <property type="match status" value="1"/>
</dbReference>
<evidence type="ECO:0000256" key="5">
    <source>
        <dbReference type="SAM" id="MobiDB-lite"/>
    </source>
</evidence>
<sequence>MRDESTEPTYGCQVTIQSEQEKQMMKIYRKEEKKERKREKRGDTCENKFHFDPKEMRSQRQDTSSARSRTLCRHSENDRQTTTTRSSFLMLLPEGIRRENNKMYEEVEIPHNEPMPTGFKEKPVYILELDEIGQLVFKGIKRLNAIQSIVFETAYNTNENLLIHAPNGVGKTSITMLTILHEIRQHLQPGGVICKDQFKILYVAPMKALAAEMTNYLSKRLVPLGIAVKELTGDMQLTKGEILHTQVINSNGCTFGYNNIGHLLVAGRLCLPHWTWNWLIPTLSCQRLHLLSGA</sequence>
<keyword evidence="3" id="KW-0347">Helicase</keyword>
<dbReference type="GO" id="GO:0016787">
    <property type="term" value="F:hydrolase activity"/>
    <property type="evidence" value="ECO:0007669"/>
    <property type="project" value="UniProtKB-KW"/>
</dbReference>
<keyword evidence="1" id="KW-0547">Nucleotide-binding</keyword>
<dbReference type="InterPro" id="IPR050474">
    <property type="entry name" value="Hel308_SKI2-like"/>
</dbReference>
<evidence type="ECO:0000256" key="1">
    <source>
        <dbReference type="ARBA" id="ARBA00022741"/>
    </source>
</evidence>
<dbReference type="Proteomes" id="UP001108240">
    <property type="component" value="Unplaced"/>
</dbReference>
<reference evidence="7" key="1">
    <citation type="submission" date="2025-08" db="UniProtKB">
        <authorList>
            <consortium name="Ensembl"/>
        </authorList>
    </citation>
    <scope>IDENTIFICATION</scope>
</reference>
<dbReference type="Ensembl" id="ENSCCRT00000179419.1">
    <property type="protein sequence ID" value="ENSCCRP00000099314.1"/>
    <property type="gene ID" value="ENSCCRG00000079992.1"/>
</dbReference>
<keyword evidence="8" id="KW-1185">Reference proteome</keyword>
<evidence type="ECO:0000256" key="2">
    <source>
        <dbReference type="ARBA" id="ARBA00022801"/>
    </source>
</evidence>
<dbReference type="PANTHER" id="PTHR47961:SF13">
    <property type="entry name" value="ACTIVATING SIGNAL COINTEGRATOR 1 COMPLEX SUBUNIT 3"/>
    <property type="match status" value="1"/>
</dbReference>
<reference evidence="7" key="2">
    <citation type="submission" date="2025-09" db="UniProtKB">
        <authorList>
            <consortium name="Ensembl"/>
        </authorList>
    </citation>
    <scope>IDENTIFICATION</scope>
</reference>
<evidence type="ECO:0000256" key="3">
    <source>
        <dbReference type="ARBA" id="ARBA00022806"/>
    </source>
</evidence>
<dbReference type="Gene3D" id="3.40.50.300">
    <property type="entry name" value="P-loop containing nucleotide triphosphate hydrolases"/>
    <property type="match status" value="1"/>
</dbReference>
<keyword evidence="2" id="KW-0378">Hydrolase</keyword>
<dbReference type="GeneTree" id="ENSGT00940000155377"/>
<keyword evidence="4" id="KW-0067">ATP-binding</keyword>
<evidence type="ECO:0000313" key="7">
    <source>
        <dbReference type="Ensembl" id="ENSCCRP00000099314.1"/>
    </source>
</evidence>
<evidence type="ECO:0000256" key="4">
    <source>
        <dbReference type="ARBA" id="ARBA00022840"/>
    </source>
</evidence>
<feature type="region of interest" description="Disordered" evidence="5">
    <location>
        <begin position="29"/>
        <end position="84"/>
    </location>
</feature>